<keyword evidence="3" id="KW-0472">Membrane</keyword>
<dbReference type="RefSeq" id="XP_044715694.1">
    <property type="nucleotide sequence ID" value="XM_044869345.1"/>
</dbReference>
<sequence length="564" mass="60935">MAGPPKATFVDPAGQTTVIDDKLYIDGGWVNFDDFQDDHVNYSNTWLGYHDLNSLIKRGGDYWPDLNITLNKNDSIPTVSGGVLWGDAVNKRFYLYGGEWTVGFAQEPYHLLSYDILYDKWDDFGPPRIAPPPEIASYGAGVGVSETGMGYYYGGWISNASMSGWTQQRTMSSRFYTYAYDTDTFAQAAGPDKNPRAEGAMVWIPAGDTYGLLVYMGGIVSPYGNGTAAPQPLDKVFVFDAAGNSWSIQTATGEIPQNRRQFCIDVAWAPDRSSFNIYLWGGLSVPPPAVNATSFNDIYILTLPSFIWVKAYPDHHGNVTLPDGHYSSSCNMVKSMSQLFVIGGTYTDTDKCDLGVTAWAQHSFWTGTNQNAGDDQTYWAVPDPNVTSNVVPIDVYNVVGGNKYGGATRVGPKAGFDSGNKPLQDLLERRPSIPPRSPTRHVPGPTNSSTPPPGPALSTGAIVGIAIGGAAGLVLVLFLWFLIGKMVAHRQEERRQSGMTQFSCSGGGSKAGAPSMASPQMSTGTWVTGSAPGLSSPEPCTQQDGSFRVVSELPTQQDVNELHQ</sequence>
<accession>A0A9P8MN39</accession>
<dbReference type="SUPFAM" id="SSF50965">
    <property type="entry name" value="Galactose oxidase, central domain"/>
    <property type="match status" value="1"/>
</dbReference>
<dbReference type="InterPro" id="IPR011043">
    <property type="entry name" value="Gal_Oxase/kelch_b-propeller"/>
</dbReference>
<organism evidence="4 5">
    <name type="scientific">Hirsutella rhossiliensis</name>
    <dbReference type="NCBI Taxonomy" id="111463"/>
    <lineage>
        <taxon>Eukaryota</taxon>
        <taxon>Fungi</taxon>
        <taxon>Dikarya</taxon>
        <taxon>Ascomycota</taxon>
        <taxon>Pezizomycotina</taxon>
        <taxon>Sordariomycetes</taxon>
        <taxon>Hypocreomycetidae</taxon>
        <taxon>Hypocreales</taxon>
        <taxon>Ophiocordycipitaceae</taxon>
        <taxon>Hirsutella</taxon>
    </lineage>
</organism>
<proteinExistence type="predicted"/>
<feature type="region of interest" description="Disordered" evidence="2">
    <location>
        <begin position="498"/>
        <end position="564"/>
    </location>
</feature>
<name>A0A9P8MN39_9HYPO</name>
<dbReference type="EMBL" id="JAIZPD010000017">
    <property type="protein sequence ID" value="KAH0958180.1"/>
    <property type="molecule type" value="Genomic_DNA"/>
</dbReference>
<evidence type="ECO:0000256" key="3">
    <source>
        <dbReference type="SAM" id="Phobius"/>
    </source>
</evidence>
<feature type="compositionally biased region" description="Polar residues" evidence="2">
    <location>
        <begin position="553"/>
        <end position="564"/>
    </location>
</feature>
<dbReference type="OrthoDB" id="10251809at2759"/>
<feature type="region of interest" description="Disordered" evidence="2">
    <location>
        <begin position="409"/>
        <end position="455"/>
    </location>
</feature>
<comment type="caution">
    <text evidence="4">The sequence shown here is derived from an EMBL/GenBank/DDBJ whole genome shotgun (WGS) entry which is preliminary data.</text>
</comment>
<keyword evidence="5" id="KW-1185">Reference proteome</keyword>
<feature type="compositionally biased region" description="Polar residues" evidence="2">
    <location>
        <begin position="517"/>
        <end position="528"/>
    </location>
</feature>
<keyword evidence="3" id="KW-0812">Transmembrane</keyword>
<gene>
    <name evidence="4" type="ORF">HRG_10875</name>
</gene>
<keyword evidence="3" id="KW-1133">Transmembrane helix</keyword>
<dbReference type="Proteomes" id="UP000824596">
    <property type="component" value="Unassembled WGS sequence"/>
</dbReference>
<evidence type="ECO:0000256" key="1">
    <source>
        <dbReference type="ARBA" id="ARBA00022737"/>
    </source>
</evidence>
<dbReference type="PANTHER" id="PTHR47435">
    <property type="entry name" value="KELCH REPEAT PROTEIN (AFU_ORTHOLOGUE AFUA_5G12780)"/>
    <property type="match status" value="1"/>
</dbReference>
<keyword evidence="1" id="KW-0677">Repeat</keyword>
<evidence type="ECO:0000256" key="2">
    <source>
        <dbReference type="SAM" id="MobiDB-lite"/>
    </source>
</evidence>
<protein>
    <submittedName>
        <fullName evidence="4">Kelch motif domain-containing protein</fullName>
    </submittedName>
</protein>
<feature type="transmembrane region" description="Helical" evidence="3">
    <location>
        <begin position="461"/>
        <end position="483"/>
    </location>
</feature>
<dbReference type="PANTHER" id="PTHR47435:SF4">
    <property type="entry name" value="KELCH REPEAT PROTEIN (AFU_ORTHOLOGUE AFUA_5G12780)"/>
    <property type="match status" value="1"/>
</dbReference>
<dbReference type="GeneID" id="68360003"/>
<dbReference type="AlphaFoldDB" id="A0A9P8MN39"/>
<reference evidence="4" key="1">
    <citation type="submission" date="2021-09" db="EMBL/GenBank/DDBJ databases">
        <title>A high-quality genome of the endoparasitic fungus Hirsutella rhossiliensis with a comparison of Hirsutella genomes reveals transposable elements contributing to genome size variation.</title>
        <authorList>
            <person name="Lin R."/>
            <person name="Jiao Y."/>
            <person name="Sun X."/>
            <person name="Ling J."/>
            <person name="Xie B."/>
            <person name="Cheng X."/>
        </authorList>
    </citation>
    <scope>NUCLEOTIDE SEQUENCE</scope>
    <source>
        <strain evidence="4">HR02</strain>
    </source>
</reference>
<evidence type="ECO:0000313" key="5">
    <source>
        <dbReference type="Proteomes" id="UP000824596"/>
    </source>
</evidence>
<evidence type="ECO:0000313" key="4">
    <source>
        <dbReference type="EMBL" id="KAH0958180.1"/>
    </source>
</evidence>